<dbReference type="SUPFAM" id="SSF46785">
    <property type="entry name" value="Winged helix' DNA-binding domain"/>
    <property type="match status" value="1"/>
</dbReference>
<sequence length="150" mass="16322">MAAMSRATRRIIVMHLMRNRMSIQEIASELGVSPDTVRRDAAAAEQDAPQDTQDAQHLRRLDPVPVAPQVGAARTLAHDGQDAAMGTRPARPEASGLLLPESEQMGQDLAVLCAVYNARPEDVARFAIHQAARGVRALQAARQRQGRRTV</sequence>
<dbReference type="CDD" id="cd00090">
    <property type="entry name" value="HTH_ARSR"/>
    <property type="match status" value="1"/>
</dbReference>
<organism evidence="2">
    <name type="scientific">Streptomyces sp. R39</name>
    <dbReference type="NCBI Taxonomy" id="3238631"/>
    <lineage>
        <taxon>Bacteria</taxon>
        <taxon>Bacillati</taxon>
        <taxon>Actinomycetota</taxon>
        <taxon>Actinomycetes</taxon>
        <taxon>Kitasatosporales</taxon>
        <taxon>Streptomycetaceae</taxon>
        <taxon>Streptomyces</taxon>
    </lineage>
</organism>
<accession>A0AB39QLM7</accession>
<gene>
    <name evidence="2" type="ORF">AB5J52_14055</name>
</gene>
<dbReference type="InterPro" id="IPR036390">
    <property type="entry name" value="WH_DNA-bd_sf"/>
</dbReference>
<feature type="region of interest" description="Disordered" evidence="1">
    <location>
        <begin position="37"/>
        <end position="60"/>
    </location>
</feature>
<evidence type="ECO:0000256" key="1">
    <source>
        <dbReference type="SAM" id="MobiDB-lite"/>
    </source>
</evidence>
<feature type="compositionally biased region" description="Low complexity" evidence="1">
    <location>
        <begin position="43"/>
        <end position="53"/>
    </location>
</feature>
<evidence type="ECO:0000313" key="2">
    <source>
        <dbReference type="EMBL" id="XDQ43289.1"/>
    </source>
</evidence>
<dbReference type="Pfam" id="PF13384">
    <property type="entry name" value="HTH_23"/>
    <property type="match status" value="1"/>
</dbReference>
<dbReference type="InterPro" id="IPR036388">
    <property type="entry name" value="WH-like_DNA-bd_sf"/>
</dbReference>
<dbReference type="EMBL" id="CP163441">
    <property type="protein sequence ID" value="XDQ43289.1"/>
    <property type="molecule type" value="Genomic_DNA"/>
</dbReference>
<dbReference type="AlphaFoldDB" id="A0AB39QLM7"/>
<protein>
    <submittedName>
        <fullName evidence="2">Winged helix-turn-helix domain-containing protein</fullName>
    </submittedName>
</protein>
<reference evidence="2" key="1">
    <citation type="submission" date="2024-07" db="EMBL/GenBank/DDBJ databases">
        <authorList>
            <person name="Yu S.T."/>
        </authorList>
    </citation>
    <scope>NUCLEOTIDE SEQUENCE</scope>
    <source>
        <strain evidence="2">R39</strain>
    </source>
</reference>
<dbReference type="RefSeq" id="WP_369222455.1">
    <property type="nucleotide sequence ID" value="NZ_CP163441.1"/>
</dbReference>
<dbReference type="Gene3D" id="1.10.10.10">
    <property type="entry name" value="Winged helix-like DNA-binding domain superfamily/Winged helix DNA-binding domain"/>
    <property type="match status" value="1"/>
</dbReference>
<dbReference type="InterPro" id="IPR011991">
    <property type="entry name" value="ArsR-like_HTH"/>
</dbReference>
<name>A0AB39QLM7_9ACTN</name>
<proteinExistence type="predicted"/>